<organism evidence="4 5">
    <name type="scientific">Morchella conica CCBAS932</name>
    <dbReference type="NCBI Taxonomy" id="1392247"/>
    <lineage>
        <taxon>Eukaryota</taxon>
        <taxon>Fungi</taxon>
        <taxon>Dikarya</taxon>
        <taxon>Ascomycota</taxon>
        <taxon>Pezizomycotina</taxon>
        <taxon>Pezizomycetes</taxon>
        <taxon>Pezizales</taxon>
        <taxon>Morchellaceae</taxon>
        <taxon>Morchella</taxon>
    </lineage>
</organism>
<feature type="region of interest" description="Disordered" evidence="1">
    <location>
        <begin position="798"/>
        <end position="861"/>
    </location>
</feature>
<dbReference type="GO" id="GO:0005737">
    <property type="term" value="C:cytoplasm"/>
    <property type="evidence" value="ECO:0007669"/>
    <property type="project" value="TreeGrafter"/>
</dbReference>
<keyword evidence="5" id="KW-1185">Reference proteome</keyword>
<dbReference type="PANTHER" id="PTHR18460:SF3">
    <property type="entry name" value="TELO2-INTERACTING PROTEIN 1 HOMOLOG"/>
    <property type="match status" value="1"/>
</dbReference>
<dbReference type="InterPro" id="IPR011989">
    <property type="entry name" value="ARM-like"/>
</dbReference>
<dbReference type="Proteomes" id="UP000277580">
    <property type="component" value="Unassembled WGS sequence"/>
</dbReference>
<dbReference type="OrthoDB" id="6781668at2759"/>
<evidence type="ECO:0008006" key="6">
    <source>
        <dbReference type="Google" id="ProtNLM"/>
    </source>
</evidence>
<dbReference type="Pfam" id="PF24181">
    <property type="entry name" value="TPR_TTI1_C"/>
    <property type="match status" value="1"/>
</dbReference>
<dbReference type="EMBL" id="ML119152">
    <property type="protein sequence ID" value="RPB09374.1"/>
    <property type="molecule type" value="Genomic_DNA"/>
</dbReference>
<reference evidence="4 5" key="1">
    <citation type="journal article" date="2018" name="Nat. Ecol. Evol.">
        <title>Pezizomycetes genomes reveal the molecular basis of ectomycorrhizal truffle lifestyle.</title>
        <authorList>
            <person name="Murat C."/>
            <person name="Payen T."/>
            <person name="Noel B."/>
            <person name="Kuo A."/>
            <person name="Morin E."/>
            <person name="Chen J."/>
            <person name="Kohler A."/>
            <person name="Krizsan K."/>
            <person name="Balestrini R."/>
            <person name="Da Silva C."/>
            <person name="Montanini B."/>
            <person name="Hainaut M."/>
            <person name="Levati E."/>
            <person name="Barry K.W."/>
            <person name="Belfiori B."/>
            <person name="Cichocki N."/>
            <person name="Clum A."/>
            <person name="Dockter R.B."/>
            <person name="Fauchery L."/>
            <person name="Guy J."/>
            <person name="Iotti M."/>
            <person name="Le Tacon F."/>
            <person name="Lindquist E.A."/>
            <person name="Lipzen A."/>
            <person name="Malagnac F."/>
            <person name="Mello A."/>
            <person name="Molinier V."/>
            <person name="Miyauchi S."/>
            <person name="Poulain J."/>
            <person name="Riccioni C."/>
            <person name="Rubini A."/>
            <person name="Sitrit Y."/>
            <person name="Splivallo R."/>
            <person name="Traeger S."/>
            <person name="Wang M."/>
            <person name="Zifcakova L."/>
            <person name="Wipf D."/>
            <person name="Zambonelli A."/>
            <person name="Paolocci F."/>
            <person name="Nowrousian M."/>
            <person name="Ottonello S."/>
            <person name="Baldrian P."/>
            <person name="Spatafora J.W."/>
            <person name="Henrissat B."/>
            <person name="Nagy L.G."/>
            <person name="Aury J.M."/>
            <person name="Wincker P."/>
            <person name="Grigoriev I.V."/>
            <person name="Bonfante P."/>
            <person name="Martin F.M."/>
        </authorList>
    </citation>
    <scope>NUCLEOTIDE SEQUENCE [LARGE SCALE GENOMIC DNA]</scope>
    <source>
        <strain evidence="4 5">CCBAS932</strain>
    </source>
</reference>
<evidence type="ECO:0000313" key="5">
    <source>
        <dbReference type="Proteomes" id="UP000277580"/>
    </source>
</evidence>
<dbReference type="InterPro" id="IPR052587">
    <property type="entry name" value="TELO2-interacting_protein_1"/>
</dbReference>
<evidence type="ECO:0000313" key="4">
    <source>
        <dbReference type="EMBL" id="RPB09374.1"/>
    </source>
</evidence>
<proteinExistence type="predicted"/>
<name>A0A3N4KFR1_9PEZI</name>
<feature type="domain" description="TTI1 N-terminal TPR" evidence="2">
    <location>
        <begin position="20"/>
        <end position="366"/>
    </location>
</feature>
<dbReference type="AlphaFoldDB" id="A0A3N4KFR1"/>
<feature type="compositionally biased region" description="Basic and acidic residues" evidence="1">
    <location>
        <begin position="798"/>
        <end position="810"/>
    </location>
</feature>
<gene>
    <name evidence="4" type="ORF">P167DRAFT_607938</name>
</gene>
<dbReference type="SUPFAM" id="SSF48371">
    <property type="entry name" value="ARM repeat"/>
    <property type="match status" value="1"/>
</dbReference>
<dbReference type="InterPro" id="IPR016024">
    <property type="entry name" value="ARM-type_fold"/>
</dbReference>
<feature type="domain" description="TTI1 C-terminal TPR" evidence="3">
    <location>
        <begin position="834"/>
        <end position="1017"/>
    </location>
</feature>
<dbReference type="InterPro" id="IPR057567">
    <property type="entry name" value="TPR_TTI1_C"/>
</dbReference>
<feature type="compositionally biased region" description="Basic and acidic residues" evidence="1">
    <location>
        <begin position="848"/>
        <end position="857"/>
    </location>
</feature>
<dbReference type="Pfam" id="PF21547">
    <property type="entry name" value="TTI1"/>
    <property type="match status" value="1"/>
</dbReference>
<dbReference type="InterPro" id="IPR049362">
    <property type="entry name" value="TTI1_rpt"/>
</dbReference>
<dbReference type="Pfam" id="PF24173">
    <property type="entry name" value="TPR_TTI1_N"/>
    <property type="match status" value="1"/>
</dbReference>
<dbReference type="PANTHER" id="PTHR18460">
    <property type="entry name" value="TEL2 INTERACTING PROTEIN 1 TTI1 FAMILY MEMBER"/>
    <property type="match status" value="1"/>
</dbReference>
<sequence>MDNSSATISEDIETLRRKAFQQLKPSCIAVSHNILTSRPNAQALTLALANLYSNLQSVSGLDPNVINNSLGEYVFFPLSHVFRQHQTLNDRALELGLQCLEVLIRTCWRLNIETELAKQFLVLITFVIGGAMPGVGTEVKKRSEETNLAGMRCLLALFESLGRTRKGALADVQYLPSVGHTVTTVLGVLFESTSSIDLQITALDAIAALLFRSVDEDDIIASFYPGLVSGLVKVIGLGKTTKRPYQALGGTVKLLTRIICRVLGDKQTSGLPSDESEVQSITEGLVETPKKNDDLKVHRTTAWLKATSLNTKTALENVLHLRTHPKLEVRKAVFELCRDLLEFCRNSLVDANAPLVESMIVFSGDEDDQDFARLAESTLHISAALNHNIKEAIQASLHGWIVALPRVMGGNDEGAKTRLITRLSASFKLLADMGLETDLLQDMLADNIRNSLIGANPSSTRTEITLQPIDDKRISLELLLVNKDHIGGGKVARFPDVVLGHRSQMGTVTSMKRLLALLGGSSETALTLAQRHIRESSRGGTPAGTRATSLWIAVQLLRGSLEASAEVDEFFDLEITSPSGLQQRATDELFSVSLSVLGDATEAATEDKPGSLDSMLQCLSLESLSLIAQAQKESFRGDLVDALYPVIHLLGASSREVQTHAIVALNNIAHFCAYPSAKDMLLDNVDYMVNAVALKLNTFDLSPQTPVVLGMMVKLAGANLVPYLDDMVVSIFSALDSFHGYEGLCEALFGVLGDIVEESAKAGEFSAITYVGEVDRGVGRKVKGRHLLTREEMLATLRHDADKERPRLEPLEEAEADGSAQGPFPREPWGSGKDNQKLKELSDDDENESSRPDDRVSKPTKSYELVQRITRLSQHYLTHDSPVLRTKLLRLVTTASPLLAGNEDEFLPLVNDIWPVVINRLFEDESHVVVAAADAVSQLTECCGGFMTSRINESWPSIKRGYIKAYKELEKERRIKSGSLGVYSPHFKKWDAFCRLLISVAANVPVSDEVVDEMCETVGAKNLIERDDMRRALGGVNADAVWLEIESWKFANGDSLGCRDLPILEGVAFVPVVFDSRC</sequence>
<evidence type="ECO:0000256" key="1">
    <source>
        <dbReference type="SAM" id="MobiDB-lite"/>
    </source>
</evidence>
<dbReference type="Gene3D" id="1.25.10.10">
    <property type="entry name" value="Leucine-rich Repeat Variant"/>
    <property type="match status" value="1"/>
</dbReference>
<dbReference type="STRING" id="1392247.A0A3N4KFR1"/>
<accession>A0A3N4KFR1</accession>
<dbReference type="InterPro" id="IPR057566">
    <property type="entry name" value="TPR_TTI1_N"/>
</dbReference>
<evidence type="ECO:0000259" key="2">
    <source>
        <dbReference type="Pfam" id="PF24173"/>
    </source>
</evidence>
<evidence type="ECO:0000259" key="3">
    <source>
        <dbReference type="Pfam" id="PF24181"/>
    </source>
</evidence>
<protein>
    <recommendedName>
        <fullName evidence="6">ARM repeat-containing protein</fullName>
    </recommendedName>
</protein>
<dbReference type="FunCoup" id="A0A3N4KFR1">
    <property type="interactions" value="614"/>
</dbReference>
<dbReference type="InParanoid" id="A0A3N4KFR1"/>